<dbReference type="EMBL" id="FOIZ01000001">
    <property type="protein sequence ID" value="SEW04252.1"/>
    <property type="molecule type" value="Genomic_DNA"/>
</dbReference>
<sequence>MNDKIVELKRPEYVQPPVTDFWFAQVDNRLGRIELMVNRLEWQILLIVCACAAVFVLELLAVLKG</sequence>
<keyword evidence="1" id="KW-1133">Transmembrane helix</keyword>
<dbReference type="AlphaFoldDB" id="A0A1I0NRZ0"/>
<evidence type="ECO:0000313" key="2">
    <source>
        <dbReference type="EMBL" id="SEW04252.1"/>
    </source>
</evidence>
<organism evidence="2 3">
    <name type="scientific">Cognatiyoonia koreensis</name>
    <dbReference type="NCBI Taxonomy" id="364200"/>
    <lineage>
        <taxon>Bacteria</taxon>
        <taxon>Pseudomonadati</taxon>
        <taxon>Pseudomonadota</taxon>
        <taxon>Alphaproteobacteria</taxon>
        <taxon>Rhodobacterales</taxon>
        <taxon>Paracoccaceae</taxon>
        <taxon>Cognatiyoonia</taxon>
    </lineage>
</organism>
<keyword evidence="1" id="KW-0812">Transmembrane</keyword>
<protein>
    <submittedName>
        <fullName evidence="2">Uncharacterized protein</fullName>
    </submittedName>
</protein>
<gene>
    <name evidence="2" type="ORF">SAMN04488515_0784</name>
</gene>
<dbReference type="STRING" id="364200.SAMN04488515_0784"/>
<keyword evidence="3" id="KW-1185">Reference proteome</keyword>
<evidence type="ECO:0000313" key="3">
    <source>
        <dbReference type="Proteomes" id="UP000199167"/>
    </source>
</evidence>
<keyword evidence="1" id="KW-0472">Membrane</keyword>
<dbReference type="RefSeq" id="WP_089990513.1">
    <property type="nucleotide sequence ID" value="NZ_FOIZ01000001.1"/>
</dbReference>
<reference evidence="2 3" key="1">
    <citation type="submission" date="2016-10" db="EMBL/GenBank/DDBJ databases">
        <authorList>
            <person name="de Groot N.N."/>
        </authorList>
    </citation>
    <scope>NUCLEOTIDE SEQUENCE [LARGE SCALE GENOMIC DNA]</scope>
    <source>
        <strain evidence="2 3">DSM 17925</strain>
    </source>
</reference>
<name>A0A1I0NRZ0_9RHOB</name>
<evidence type="ECO:0000256" key="1">
    <source>
        <dbReference type="SAM" id="Phobius"/>
    </source>
</evidence>
<feature type="transmembrane region" description="Helical" evidence="1">
    <location>
        <begin position="42"/>
        <end position="63"/>
    </location>
</feature>
<dbReference type="OrthoDB" id="7652344at2"/>
<proteinExistence type="predicted"/>
<dbReference type="Proteomes" id="UP000199167">
    <property type="component" value="Unassembled WGS sequence"/>
</dbReference>
<accession>A0A1I0NRZ0</accession>